<gene>
    <name evidence="1" type="ORF">DSCW_30630</name>
</gene>
<evidence type="ECO:0000313" key="2">
    <source>
        <dbReference type="Proteomes" id="UP000427769"/>
    </source>
</evidence>
<dbReference type="AlphaFoldDB" id="A0A5K7Z1T9"/>
<name>A0A5K7Z1T9_9BACT</name>
<dbReference type="EMBL" id="AP021875">
    <property type="protein sequence ID" value="BBO75646.1"/>
    <property type="molecule type" value="Genomic_DNA"/>
</dbReference>
<dbReference type="Proteomes" id="UP000427769">
    <property type="component" value="Chromosome"/>
</dbReference>
<proteinExistence type="predicted"/>
<sequence>MVNVFRENGISWQRFSGPSGFQATESVVVSQPLALEFEKNNQKVCVLSIERLSYEAEIPIMRLQSGENIIMNYTAD</sequence>
<dbReference type="KEGG" id="dwd:DSCW_30630"/>
<accession>A0A5K7Z1T9</accession>
<protein>
    <submittedName>
        <fullName evidence="1">Uncharacterized protein</fullName>
    </submittedName>
</protein>
<keyword evidence="2" id="KW-1185">Reference proteome</keyword>
<organism evidence="1 2">
    <name type="scientific">Desulfosarcina widdelii</name>
    <dbReference type="NCBI Taxonomy" id="947919"/>
    <lineage>
        <taxon>Bacteria</taxon>
        <taxon>Pseudomonadati</taxon>
        <taxon>Thermodesulfobacteriota</taxon>
        <taxon>Desulfobacteria</taxon>
        <taxon>Desulfobacterales</taxon>
        <taxon>Desulfosarcinaceae</taxon>
        <taxon>Desulfosarcina</taxon>
    </lineage>
</organism>
<evidence type="ECO:0000313" key="1">
    <source>
        <dbReference type="EMBL" id="BBO75646.1"/>
    </source>
</evidence>
<reference evidence="1 2" key="1">
    <citation type="submission" date="2019-11" db="EMBL/GenBank/DDBJ databases">
        <title>Comparative genomics of hydrocarbon-degrading Desulfosarcina strains.</title>
        <authorList>
            <person name="Watanabe M."/>
            <person name="Kojima H."/>
            <person name="Fukui M."/>
        </authorList>
    </citation>
    <scope>NUCLEOTIDE SEQUENCE [LARGE SCALE GENOMIC DNA]</scope>
    <source>
        <strain evidence="1 2">PP31</strain>
    </source>
</reference>